<keyword evidence="2" id="KW-0479">Metal-binding</keyword>
<gene>
    <name evidence="3" type="ORF">FRC98_05665</name>
</gene>
<sequence length="204" mass="21609">MTAARQTAMSPDEALQKLKDGNARFVRGEELNRDYSAQVEATAEGQYPFAMVLGCVDSRAPAELLFDVGFGDIFKARVAGNFVNDDVPGSIEFATRVAGAPLILVMGHTSCGAVKGACENVQLGHVSSLVNEIRPSVEAVTPEGETCSASNAELVDKVAAHNVDRTIAEIRNESAIIAELEAAGEVKIVGAMYDISTGVVQFYE</sequence>
<feature type="binding site" evidence="2">
    <location>
        <position position="108"/>
    </location>
    <ligand>
        <name>Zn(2+)</name>
        <dbReference type="ChEBI" id="CHEBI:29105"/>
    </ligand>
</feature>
<dbReference type="Proteomes" id="UP000321412">
    <property type="component" value="Unassembled WGS sequence"/>
</dbReference>
<reference evidence="3 4" key="1">
    <citation type="submission" date="2019-08" db="EMBL/GenBank/DDBJ databases">
        <title>Bradymonadales sp. TMQ4.</title>
        <authorList>
            <person name="Liang Q."/>
        </authorList>
    </citation>
    <scope>NUCLEOTIDE SEQUENCE [LARGE SCALE GENOMIC DNA]</scope>
    <source>
        <strain evidence="3 4">TMQ4</strain>
    </source>
</reference>
<dbReference type="EMBL" id="VOSM01000002">
    <property type="protein sequence ID" value="TXD38644.1"/>
    <property type="molecule type" value="Genomic_DNA"/>
</dbReference>
<feature type="binding site" evidence="2">
    <location>
        <position position="57"/>
    </location>
    <ligand>
        <name>Zn(2+)</name>
        <dbReference type="ChEBI" id="CHEBI:29105"/>
    </ligand>
</feature>
<evidence type="ECO:0000313" key="4">
    <source>
        <dbReference type="Proteomes" id="UP000321412"/>
    </source>
</evidence>
<dbReference type="SMART" id="SM00947">
    <property type="entry name" value="Pro_CA"/>
    <property type="match status" value="1"/>
</dbReference>
<proteinExistence type="inferred from homology"/>
<comment type="cofactor">
    <cofactor evidence="2">
        <name>Zn(2+)</name>
        <dbReference type="ChEBI" id="CHEBI:29105"/>
    </cofactor>
    <text evidence="2">Binds 1 zinc ion per subunit.</text>
</comment>
<dbReference type="InterPro" id="IPR036874">
    <property type="entry name" value="Carbonic_anhydrase_sf"/>
</dbReference>
<dbReference type="GO" id="GO:0008270">
    <property type="term" value="F:zinc ion binding"/>
    <property type="evidence" value="ECO:0007669"/>
    <property type="project" value="InterPro"/>
</dbReference>
<dbReference type="Gene3D" id="3.40.1050.10">
    <property type="entry name" value="Carbonic anhydrase"/>
    <property type="match status" value="1"/>
</dbReference>
<dbReference type="AlphaFoldDB" id="A0A5C6XMS9"/>
<dbReference type="SUPFAM" id="SSF53056">
    <property type="entry name" value="beta-carbonic anhydrase, cab"/>
    <property type="match status" value="1"/>
</dbReference>
<protein>
    <submittedName>
        <fullName evidence="3">Carbonic anhydrase</fullName>
    </submittedName>
</protein>
<dbReference type="NCBIfam" id="NF011765">
    <property type="entry name" value="PRK15219.1"/>
    <property type="match status" value="1"/>
</dbReference>
<evidence type="ECO:0000313" key="3">
    <source>
        <dbReference type="EMBL" id="TXD38644.1"/>
    </source>
</evidence>
<organism evidence="3 4">
    <name type="scientific">Lujinxingia vulgaris</name>
    <dbReference type="NCBI Taxonomy" id="2600176"/>
    <lineage>
        <taxon>Bacteria</taxon>
        <taxon>Deltaproteobacteria</taxon>
        <taxon>Bradymonadales</taxon>
        <taxon>Lujinxingiaceae</taxon>
        <taxon>Lujinxingia</taxon>
    </lineage>
</organism>
<dbReference type="PANTHER" id="PTHR11002:SF79">
    <property type="entry name" value="CARBONIC ANHYDRASE 2"/>
    <property type="match status" value="1"/>
</dbReference>
<dbReference type="InterPro" id="IPR001765">
    <property type="entry name" value="Carbonic_anhydrase"/>
</dbReference>
<feature type="binding site" evidence="2">
    <location>
        <position position="55"/>
    </location>
    <ligand>
        <name>Zn(2+)</name>
        <dbReference type="ChEBI" id="CHEBI:29105"/>
    </ligand>
</feature>
<feature type="binding site" evidence="2">
    <location>
        <position position="111"/>
    </location>
    <ligand>
        <name>Zn(2+)</name>
        <dbReference type="ChEBI" id="CHEBI:29105"/>
    </ligand>
</feature>
<name>A0A5C6XMS9_9DELT</name>
<evidence type="ECO:0000256" key="2">
    <source>
        <dbReference type="PIRSR" id="PIRSR601765-1"/>
    </source>
</evidence>
<dbReference type="OrthoDB" id="9797527at2"/>
<comment type="similarity">
    <text evidence="1">Belongs to the beta-class carbonic anhydrase family.</text>
</comment>
<keyword evidence="2" id="KW-0862">Zinc</keyword>
<dbReference type="PANTHER" id="PTHR11002">
    <property type="entry name" value="CARBONIC ANHYDRASE"/>
    <property type="match status" value="1"/>
</dbReference>
<evidence type="ECO:0000256" key="1">
    <source>
        <dbReference type="ARBA" id="ARBA00006217"/>
    </source>
</evidence>
<dbReference type="Pfam" id="PF00484">
    <property type="entry name" value="Pro_CA"/>
    <property type="match status" value="1"/>
</dbReference>
<accession>A0A5C6XMS9</accession>
<dbReference type="CDD" id="cd03378">
    <property type="entry name" value="beta_CA_cladeC"/>
    <property type="match status" value="1"/>
</dbReference>
<comment type="caution">
    <text evidence="3">The sequence shown here is derived from an EMBL/GenBank/DDBJ whole genome shotgun (WGS) entry which is preliminary data.</text>
</comment>
<dbReference type="GO" id="GO:0004089">
    <property type="term" value="F:carbonate dehydratase activity"/>
    <property type="evidence" value="ECO:0007669"/>
    <property type="project" value="InterPro"/>
</dbReference>
<keyword evidence="4" id="KW-1185">Reference proteome</keyword>